<dbReference type="InterPro" id="IPR013137">
    <property type="entry name" value="Znf_TFIIB"/>
</dbReference>
<dbReference type="GO" id="GO:0070897">
    <property type="term" value="P:transcription preinitiation complex assembly"/>
    <property type="evidence" value="ECO:0007669"/>
    <property type="project" value="InterPro"/>
</dbReference>
<evidence type="ECO:0000259" key="6">
    <source>
        <dbReference type="Pfam" id="PF08271"/>
    </source>
</evidence>
<evidence type="ECO:0000256" key="1">
    <source>
        <dbReference type="ARBA" id="ARBA00022737"/>
    </source>
</evidence>
<dbReference type="CDD" id="cd00043">
    <property type="entry name" value="CYCLIN_SF"/>
    <property type="match status" value="1"/>
</dbReference>
<evidence type="ECO:0000313" key="8">
    <source>
        <dbReference type="Proteomes" id="UP000187209"/>
    </source>
</evidence>
<dbReference type="SUPFAM" id="SSF47954">
    <property type="entry name" value="Cyclin-like"/>
    <property type="match status" value="1"/>
</dbReference>
<dbReference type="PANTHER" id="PTHR11618">
    <property type="entry name" value="TRANSCRIPTION INITIATION FACTOR IIB-RELATED"/>
    <property type="match status" value="1"/>
</dbReference>
<dbReference type="OrthoDB" id="25790at2759"/>
<dbReference type="Proteomes" id="UP000187209">
    <property type="component" value="Unassembled WGS sequence"/>
</dbReference>
<organism evidence="7 8">
    <name type="scientific">Stentor coeruleus</name>
    <dbReference type="NCBI Taxonomy" id="5963"/>
    <lineage>
        <taxon>Eukaryota</taxon>
        <taxon>Sar</taxon>
        <taxon>Alveolata</taxon>
        <taxon>Ciliophora</taxon>
        <taxon>Postciliodesmatophora</taxon>
        <taxon>Heterotrichea</taxon>
        <taxon>Heterotrichida</taxon>
        <taxon>Stentoridae</taxon>
        <taxon>Stentor</taxon>
    </lineage>
</organism>
<dbReference type="InterPro" id="IPR013150">
    <property type="entry name" value="TFIIB_cyclin"/>
</dbReference>
<dbReference type="SUPFAM" id="SSF57783">
    <property type="entry name" value="Zinc beta-ribbon"/>
    <property type="match status" value="1"/>
</dbReference>
<dbReference type="Gene3D" id="1.10.472.170">
    <property type="match status" value="1"/>
</dbReference>
<gene>
    <name evidence="7" type="ORF">SteCoe_24237</name>
</gene>
<dbReference type="AlphaFoldDB" id="A0A1R2BIG5"/>
<dbReference type="PANTHER" id="PTHR11618:SF13">
    <property type="entry name" value="TRANSCRIPTION INITIATION FACTOR IIB"/>
    <property type="match status" value="1"/>
</dbReference>
<dbReference type="GO" id="GO:0017025">
    <property type="term" value="F:TBP-class protein binding"/>
    <property type="evidence" value="ECO:0007669"/>
    <property type="project" value="InterPro"/>
</dbReference>
<dbReference type="PRINTS" id="PR00685">
    <property type="entry name" value="TIFACTORIIB"/>
</dbReference>
<dbReference type="GO" id="GO:0005634">
    <property type="term" value="C:nucleus"/>
    <property type="evidence" value="ECO:0007669"/>
    <property type="project" value="TreeGrafter"/>
</dbReference>
<dbReference type="Pfam" id="PF08271">
    <property type="entry name" value="Zn_Ribbon_TF"/>
    <property type="match status" value="1"/>
</dbReference>
<sequence length="294" mass="33335">MDVCIECKKPNSLLMDESEGTIVCTLCGRVNVIKIIDDTAEWRNFQDDEGEDPRRVGMPNNDLLGDKGIGTTISDSSLKRWGQRSQFSSLDSALLKTFIEIETVCNSLALPASISEKSKKLFKNIYVKKLTKGKSHMGVVCACIFITCRKMNNKCPVYDIARECSIDKAKLYKSYLLVREHTIDVFPLSSAQKLACEYAEKLNFSEEKVKKVHKIIEELVEYKSYKEKDEVLAILGVFLVGALVRGVCHTEKYTEISGVKEDVIVTNYRDVFVKRYKIMQNLATSWELANMPNI</sequence>
<dbReference type="GO" id="GO:0097550">
    <property type="term" value="C:transcription preinitiation complex"/>
    <property type="evidence" value="ECO:0007669"/>
    <property type="project" value="TreeGrafter"/>
</dbReference>
<feature type="domain" description="TFIIB-type" evidence="6">
    <location>
        <begin position="3"/>
        <end position="45"/>
    </location>
</feature>
<proteinExistence type="predicted"/>
<evidence type="ECO:0000259" key="5">
    <source>
        <dbReference type="Pfam" id="PF00382"/>
    </source>
</evidence>
<keyword evidence="2" id="KW-0805">Transcription regulation</keyword>
<name>A0A1R2BIG5_9CILI</name>
<protein>
    <recommendedName>
        <fullName evidence="4">General transcription factor TFIIB</fullName>
    </recommendedName>
</protein>
<reference evidence="7 8" key="1">
    <citation type="submission" date="2016-11" db="EMBL/GenBank/DDBJ databases">
        <title>The macronuclear genome of Stentor coeruleus: a giant cell with tiny introns.</title>
        <authorList>
            <person name="Slabodnick M."/>
            <person name="Ruby J.G."/>
            <person name="Reiff S.B."/>
            <person name="Swart E.C."/>
            <person name="Gosai S."/>
            <person name="Prabakaran S."/>
            <person name="Witkowska E."/>
            <person name="Larue G.E."/>
            <person name="Fisher S."/>
            <person name="Freeman R.M."/>
            <person name="Gunawardena J."/>
            <person name="Chu W."/>
            <person name="Stover N.A."/>
            <person name="Gregory B.D."/>
            <person name="Nowacki M."/>
            <person name="Derisi J."/>
            <person name="Roy S.W."/>
            <person name="Marshall W.F."/>
            <person name="Sood P."/>
        </authorList>
    </citation>
    <scope>NUCLEOTIDE SEQUENCE [LARGE SCALE GENOMIC DNA]</scope>
    <source>
        <strain evidence="7">WM001</strain>
    </source>
</reference>
<dbReference type="InterPro" id="IPR000812">
    <property type="entry name" value="TFIIB"/>
</dbReference>
<evidence type="ECO:0000256" key="4">
    <source>
        <dbReference type="ARBA" id="ARBA00031706"/>
    </source>
</evidence>
<keyword evidence="3" id="KW-0804">Transcription</keyword>
<dbReference type="EMBL" id="MPUH01000633">
    <property type="protein sequence ID" value="OMJ76405.1"/>
    <property type="molecule type" value="Genomic_DNA"/>
</dbReference>
<feature type="domain" description="Transcription factor TFIIB cyclin-like" evidence="5">
    <location>
        <begin position="93"/>
        <end position="180"/>
    </location>
</feature>
<evidence type="ECO:0000256" key="3">
    <source>
        <dbReference type="ARBA" id="ARBA00023163"/>
    </source>
</evidence>
<accession>A0A1R2BIG5</accession>
<evidence type="ECO:0000256" key="2">
    <source>
        <dbReference type="ARBA" id="ARBA00023015"/>
    </source>
</evidence>
<comment type="caution">
    <text evidence="7">The sequence shown here is derived from an EMBL/GenBank/DDBJ whole genome shotgun (WGS) entry which is preliminary data.</text>
</comment>
<dbReference type="Pfam" id="PF00382">
    <property type="entry name" value="TFIIB"/>
    <property type="match status" value="1"/>
</dbReference>
<dbReference type="InterPro" id="IPR036915">
    <property type="entry name" value="Cyclin-like_sf"/>
</dbReference>
<keyword evidence="1" id="KW-0677">Repeat</keyword>
<keyword evidence="8" id="KW-1185">Reference proteome</keyword>
<evidence type="ECO:0000313" key="7">
    <source>
        <dbReference type="EMBL" id="OMJ76405.1"/>
    </source>
</evidence>